<evidence type="ECO:0000256" key="15">
    <source>
        <dbReference type="PIRSR" id="PIRSR000130-2"/>
    </source>
</evidence>
<evidence type="ECO:0000256" key="14">
    <source>
        <dbReference type="PIRSR" id="PIRSR000130-1"/>
    </source>
</evidence>
<reference evidence="22 23" key="1">
    <citation type="submission" date="2016-10" db="EMBL/GenBank/DDBJ databases">
        <authorList>
            <person name="de Groot N.N."/>
        </authorList>
    </citation>
    <scope>NUCLEOTIDE SEQUENCE [LARGE SCALE GENOMIC DNA]</scope>
    <source>
        <strain evidence="22 23">AR67</strain>
    </source>
</reference>
<feature type="binding site" description="in other chain" evidence="13 17">
    <location>
        <position position="310"/>
    </location>
    <ligand>
        <name>K(+)</name>
        <dbReference type="ChEBI" id="CHEBI:29103"/>
        <note>ligand shared between two tetrameric partners</note>
    </ligand>
</feature>
<feature type="active site" description="Proton acceptor" evidence="13 14">
    <location>
        <position position="406"/>
    </location>
</feature>
<keyword evidence="6 13" id="KW-0332">GMP biosynthesis</keyword>
<evidence type="ECO:0000256" key="8">
    <source>
        <dbReference type="ARBA" id="ARBA00022958"/>
    </source>
</evidence>
<dbReference type="PIRSF" id="PIRSF000130">
    <property type="entry name" value="IMPDH"/>
    <property type="match status" value="1"/>
</dbReference>
<feature type="domain" description="CBS" evidence="21">
    <location>
        <begin position="159"/>
        <end position="217"/>
    </location>
</feature>
<dbReference type="eggNOG" id="COG0517">
    <property type="taxonomic scope" value="Bacteria"/>
</dbReference>
<feature type="binding site" evidence="13">
    <location>
        <position position="474"/>
    </location>
    <ligand>
        <name>K(+)</name>
        <dbReference type="ChEBI" id="CHEBI:29103"/>
        <note>ligand shared between two tetrameric partners</note>
    </ligand>
</feature>
<comment type="function">
    <text evidence="13">Catalyzes the conversion of inosine 5'-phosphate (IMP) to xanthosine 5'-phosphate (XMP), the first committed and rate-limiting step in the de novo synthesis of guanine nucleotides, and therefore plays an important role in the regulation of cell growth.</text>
</comment>
<feature type="binding site" evidence="13">
    <location>
        <position position="253"/>
    </location>
    <ligand>
        <name>NAD(+)</name>
        <dbReference type="ChEBI" id="CHEBI:57540"/>
    </ligand>
</feature>
<dbReference type="EC" id="1.1.1.205" evidence="13 20"/>
<proteinExistence type="inferred from homology"/>
<keyword evidence="8 13" id="KW-0630">Potassium</keyword>
<comment type="caution">
    <text evidence="13">Lacks conserved residue(s) required for the propagation of feature annotation.</text>
</comment>
<feature type="domain" description="CBS" evidence="21">
    <location>
        <begin position="99"/>
        <end position="155"/>
    </location>
</feature>
<feature type="binding site" evidence="13 15">
    <location>
        <begin position="366"/>
        <end position="367"/>
    </location>
    <ligand>
        <name>IMP</name>
        <dbReference type="ChEBI" id="CHEBI:58053"/>
    </ligand>
</feature>
<dbReference type="Gene3D" id="3.20.20.70">
    <property type="entry name" value="Aldolase class I"/>
    <property type="match status" value="1"/>
</dbReference>
<comment type="pathway">
    <text evidence="13 20">Purine metabolism; XMP biosynthesis via de novo pathway; XMP from IMP: step 1/1.</text>
</comment>
<dbReference type="Pfam" id="PF00478">
    <property type="entry name" value="IMPDH"/>
    <property type="match status" value="1"/>
</dbReference>
<evidence type="ECO:0000313" key="22">
    <source>
        <dbReference type="EMBL" id="SFC74725.1"/>
    </source>
</evidence>
<gene>
    <name evidence="13" type="primary">guaB</name>
    <name evidence="22" type="ORF">SAMN02910406_02317</name>
</gene>
<comment type="catalytic activity">
    <reaction evidence="12 13 20">
        <text>IMP + NAD(+) + H2O = XMP + NADH + H(+)</text>
        <dbReference type="Rhea" id="RHEA:11708"/>
        <dbReference type="ChEBI" id="CHEBI:15377"/>
        <dbReference type="ChEBI" id="CHEBI:15378"/>
        <dbReference type="ChEBI" id="CHEBI:57464"/>
        <dbReference type="ChEBI" id="CHEBI:57540"/>
        <dbReference type="ChEBI" id="CHEBI:57945"/>
        <dbReference type="ChEBI" id="CHEBI:58053"/>
        <dbReference type="EC" id="1.1.1.205"/>
    </reaction>
</comment>
<comment type="cofactor">
    <cofactor evidence="1 13">
        <name>K(+)</name>
        <dbReference type="ChEBI" id="CHEBI:29103"/>
    </cofactor>
</comment>
<dbReference type="InterPro" id="IPR046342">
    <property type="entry name" value="CBS_dom_sf"/>
</dbReference>
<dbReference type="eggNOG" id="COG0516">
    <property type="taxonomic scope" value="Bacteria"/>
</dbReference>
<evidence type="ECO:0000256" key="5">
    <source>
        <dbReference type="ARBA" id="ARBA00022737"/>
    </source>
</evidence>
<protein>
    <recommendedName>
        <fullName evidence="13 20">Inosine-5'-monophosphate dehydrogenase</fullName>
        <shortName evidence="13">IMP dehydrogenase</shortName>
        <shortName evidence="13">IMPD</shortName>
        <shortName evidence="13">IMPDH</shortName>
        <ecNumber evidence="13 20">1.1.1.205</ecNumber>
    </recommendedName>
</protein>
<dbReference type="InterPro" id="IPR001093">
    <property type="entry name" value="IMP_DH_GMPRt"/>
</dbReference>
<dbReference type="SMART" id="SM01240">
    <property type="entry name" value="IMPDH"/>
    <property type="match status" value="1"/>
</dbReference>
<dbReference type="FunFam" id="3.20.20.70:FF:000003">
    <property type="entry name" value="GMP reductase"/>
    <property type="match status" value="1"/>
</dbReference>
<evidence type="ECO:0000256" key="12">
    <source>
        <dbReference type="ARBA" id="ARBA00048028"/>
    </source>
</evidence>
<keyword evidence="10 13" id="KW-0520">NAD</keyword>
<feature type="binding site" description="in other chain" evidence="13 17">
    <location>
        <position position="305"/>
    </location>
    <ligand>
        <name>K(+)</name>
        <dbReference type="ChEBI" id="CHEBI:29103"/>
        <note>ligand shared between two tetrameric partners</note>
    </ligand>
</feature>
<feature type="binding site" evidence="13 16">
    <location>
        <begin position="303"/>
        <end position="305"/>
    </location>
    <ligand>
        <name>NAD(+)</name>
        <dbReference type="ChEBI" id="CHEBI:57540"/>
    </ligand>
</feature>
<feature type="binding site" evidence="13">
    <location>
        <position position="472"/>
    </location>
    <ligand>
        <name>K(+)</name>
        <dbReference type="ChEBI" id="CHEBI:29103"/>
        <note>ligand shared between two tetrameric partners</note>
    </ligand>
</feature>
<evidence type="ECO:0000256" key="20">
    <source>
        <dbReference type="RuleBase" id="RU003928"/>
    </source>
</evidence>
<feature type="binding site" evidence="13">
    <location>
        <position position="473"/>
    </location>
    <ligand>
        <name>K(+)</name>
        <dbReference type="ChEBI" id="CHEBI:29103"/>
        <note>ligand shared between two tetrameric partners</note>
    </ligand>
</feature>
<dbReference type="SUPFAM" id="SSF51412">
    <property type="entry name" value="Inosine monophosphate dehydrogenase (IMPDH)"/>
    <property type="match status" value="1"/>
</dbReference>
<evidence type="ECO:0000256" key="13">
    <source>
        <dbReference type="HAMAP-Rule" id="MF_01964"/>
    </source>
</evidence>
<evidence type="ECO:0000256" key="17">
    <source>
        <dbReference type="PIRSR" id="PIRSR000130-4"/>
    </source>
</evidence>
<dbReference type="OrthoDB" id="9805398at2"/>
<dbReference type="GO" id="GO:0006183">
    <property type="term" value="P:GTP biosynthetic process"/>
    <property type="evidence" value="ECO:0007669"/>
    <property type="project" value="TreeGrafter"/>
</dbReference>
<dbReference type="CDD" id="cd00381">
    <property type="entry name" value="IMPDH"/>
    <property type="match status" value="1"/>
</dbReference>
<dbReference type="PANTHER" id="PTHR11911:SF111">
    <property type="entry name" value="INOSINE-5'-MONOPHOSPHATE DEHYDROGENASE"/>
    <property type="match status" value="1"/>
</dbReference>
<keyword evidence="7 13" id="KW-0658">Purine biosynthesis</keyword>
<dbReference type="InterPro" id="IPR005990">
    <property type="entry name" value="IMP_DH"/>
</dbReference>
<dbReference type="Pfam" id="PF00571">
    <property type="entry name" value="CBS"/>
    <property type="match status" value="2"/>
</dbReference>
<keyword evidence="11 18" id="KW-0129">CBS domain</keyword>
<dbReference type="PROSITE" id="PS51371">
    <property type="entry name" value="CBS"/>
    <property type="match status" value="2"/>
</dbReference>
<evidence type="ECO:0000256" key="11">
    <source>
        <dbReference type="ARBA" id="ARBA00023122"/>
    </source>
</evidence>
<evidence type="ECO:0000313" key="23">
    <source>
        <dbReference type="Proteomes" id="UP000182192"/>
    </source>
</evidence>
<dbReference type="InterPro" id="IPR000644">
    <property type="entry name" value="CBS_dom"/>
</dbReference>
<feature type="binding site" evidence="13 15">
    <location>
        <begin position="343"/>
        <end position="345"/>
    </location>
    <ligand>
        <name>IMP</name>
        <dbReference type="ChEBI" id="CHEBI:58053"/>
    </ligand>
</feature>
<dbReference type="GO" id="GO:0006177">
    <property type="term" value="P:GMP biosynthetic process"/>
    <property type="evidence" value="ECO:0007669"/>
    <property type="project" value="UniProtKB-UniRule"/>
</dbReference>
<dbReference type="GO" id="GO:0000166">
    <property type="term" value="F:nucleotide binding"/>
    <property type="evidence" value="ECO:0007669"/>
    <property type="project" value="UniProtKB-UniRule"/>
</dbReference>
<sequence length="493" mass="52294">MLDTNANSKFGKEGLTFDDVLLIPGESDCTPDMVDLHTHLTKDIVLNTPIMTSAMDTVTESKMAIAIAREGGIGIIHKNMTIAQQAEEVDKVKRSENGVIVNPFSLTADRTVEEADKLMGKYKISGVPIVDENGKLEGILTNRDLRFITDFSMKIGTVMTRDNLVTAPVDTDLNGAKKILMQHKIEKLPLVDNEGHLKGLITIKDIEKAVQYPNSARDAKGRLLCGATVGMTQDILERAGALIDAQVDILALDSAHGHSKNVIECLKKLKSNFPNIPVIAGNVATAEAARALCEAGADAIKVGIGPGSICTTRVVAGIGVPQITAVYDAACAAAEYGIPVIADGGIKYSGDIVKALAAGASVVMLGSLLAGCDEAPGETEIYQGRQFKVYRGMGSMAAMAKGSKDRYFQTNSKKLVPEGVEGRVAYKGPVSDTIFQLVGGIRAGMGYCGCHTVAELGEKAKFIRITGAGLKESHPHDIYITKEAPNYSATSGM</sequence>
<dbReference type="PROSITE" id="PS00487">
    <property type="entry name" value="IMP_DH_GMP_RED"/>
    <property type="match status" value="1"/>
</dbReference>
<dbReference type="SMART" id="SM00116">
    <property type="entry name" value="CBS"/>
    <property type="match status" value="2"/>
</dbReference>
<feature type="binding site" evidence="13 15">
    <location>
        <position position="308"/>
    </location>
    <ligand>
        <name>IMP</name>
        <dbReference type="ChEBI" id="CHEBI:58053"/>
    </ligand>
</feature>
<dbReference type="EMBL" id="FOKQ01000019">
    <property type="protein sequence ID" value="SFC74725.1"/>
    <property type="molecule type" value="Genomic_DNA"/>
</dbReference>
<keyword evidence="5" id="KW-0677">Repeat</keyword>
<keyword evidence="9 13" id="KW-0560">Oxidoreductase</keyword>
<name>A0A1I1LP08_RUMAL</name>
<dbReference type="GO" id="GO:0046872">
    <property type="term" value="F:metal ion binding"/>
    <property type="evidence" value="ECO:0007669"/>
    <property type="project" value="UniProtKB-UniRule"/>
</dbReference>
<dbReference type="Proteomes" id="UP000182192">
    <property type="component" value="Unassembled WGS sequence"/>
</dbReference>
<evidence type="ECO:0000256" key="16">
    <source>
        <dbReference type="PIRSR" id="PIRSR000130-3"/>
    </source>
</evidence>
<evidence type="ECO:0000256" key="19">
    <source>
        <dbReference type="RuleBase" id="RU003927"/>
    </source>
</evidence>
<evidence type="ECO:0000256" key="6">
    <source>
        <dbReference type="ARBA" id="ARBA00022749"/>
    </source>
</evidence>
<comment type="subunit">
    <text evidence="3 13">Homotetramer.</text>
</comment>
<evidence type="ECO:0000256" key="9">
    <source>
        <dbReference type="ARBA" id="ARBA00023002"/>
    </source>
</evidence>
<organism evidence="22 23">
    <name type="scientific">Ruminococcus albus</name>
    <dbReference type="NCBI Taxonomy" id="1264"/>
    <lineage>
        <taxon>Bacteria</taxon>
        <taxon>Bacillati</taxon>
        <taxon>Bacillota</taxon>
        <taxon>Clostridia</taxon>
        <taxon>Eubacteriales</taxon>
        <taxon>Oscillospiraceae</taxon>
        <taxon>Ruminococcus</taxon>
    </lineage>
</organism>
<dbReference type="SUPFAM" id="SSF54631">
    <property type="entry name" value="CBS-domain pair"/>
    <property type="match status" value="1"/>
</dbReference>
<dbReference type="GO" id="GO:0003938">
    <property type="term" value="F:IMP dehydrogenase activity"/>
    <property type="evidence" value="ECO:0007669"/>
    <property type="project" value="UniProtKB-UniRule"/>
</dbReference>
<evidence type="ECO:0000259" key="21">
    <source>
        <dbReference type="PROSITE" id="PS51371"/>
    </source>
</evidence>
<dbReference type="AlphaFoldDB" id="A0A1I1LP08"/>
<comment type="activity regulation">
    <text evidence="13">Mycophenolic acid (MPA) is a non-competitive inhibitor that prevents formation of the closed enzyme conformation by binding to the same site as the amobile flap. In contrast, mizoribine monophosphate (MZP) is a competitive inhibitor that induces the closed conformation. MPA is a potent inhibitor of mammalian IMPDHs but a poor inhibitor of the bacterial enzymes. MZP is a more potent inhibitor of bacterial IMPDH.</text>
</comment>
<feature type="active site" description="Thioimidate intermediate" evidence="13 14">
    <location>
        <position position="310"/>
    </location>
</feature>
<dbReference type="RefSeq" id="WP_074961967.1">
    <property type="nucleotide sequence ID" value="NZ_FOKQ01000019.1"/>
</dbReference>
<dbReference type="InterPro" id="IPR015875">
    <property type="entry name" value="IMP_DH/GMP_Rdtase_CS"/>
</dbReference>
<feature type="binding site" evidence="13 15">
    <location>
        <position position="418"/>
    </location>
    <ligand>
        <name>IMP</name>
        <dbReference type="ChEBI" id="CHEBI:58053"/>
    </ligand>
</feature>
<evidence type="ECO:0000256" key="3">
    <source>
        <dbReference type="ARBA" id="ARBA00011881"/>
    </source>
</evidence>
<feature type="binding site" evidence="13 15">
    <location>
        <begin position="390"/>
        <end position="394"/>
    </location>
    <ligand>
        <name>IMP</name>
        <dbReference type="ChEBI" id="CHEBI:58053"/>
    </ligand>
</feature>
<dbReference type="PANTHER" id="PTHR11911">
    <property type="entry name" value="INOSINE-5-MONOPHOSPHATE DEHYDROGENASE RELATED"/>
    <property type="match status" value="1"/>
</dbReference>
<dbReference type="HAMAP" id="MF_01964">
    <property type="entry name" value="IMPDH"/>
    <property type="match status" value="1"/>
</dbReference>
<evidence type="ECO:0000256" key="2">
    <source>
        <dbReference type="ARBA" id="ARBA00005502"/>
    </source>
</evidence>
<accession>A0A1I1LP08</accession>
<dbReference type="CDD" id="cd04601">
    <property type="entry name" value="CBS_pair_IMPDH"/>
    <property type="match status" value="1"/>
</dbReference>
<dbReference type="NCBIfam" id="TIGR01302">
    <property type="entry name" value="IMP_dehydrog"/>
    <property type="match status" value="1"/>
</dbReference>
<feature type="binding site" evidence="16">
    <location>
        <begin position="253"/>
        <end position="255"/>
    </location>
    <ligand>
        <name>NAD(+)</name>
        <dbReference type="ChEBI" id="CHEBI:57540"/>
    </ligand>
</feature>
<keyword evidence="4 13" id="KW-0479">Metal-binding</keyword>
<comment type="similarity">
    <text evidence="2 13 19">Belongs to the IMPDH/GMPR family.</text>
</comment>
<dbReference type="UniPathway" id="UPA00601">
    <property type="reaction ID" value="UER00295"/>
</dbReference>
<feature type="binding site" description="in other chain" evidence="13 17">
    <location>
        <position position="307"/>
    </location>
    <ligand>
        <name>K(+)</name>
        <dbReference type="ChEBI" id="CHEBI:29103"/>
        <note>ligand shared between two tetrameric partners</note>
    </ligand>
</feature>
<evidence type="ECO:0000256" key="4">
    <source>
        <dbReference type="ARBA" id="ARBA00022723"/>
    </source>
</evidence>
<evidence type="ECO:0000256" key="7">
    <source>
        <dbReference type="ARBA" id="ARBA00022755"/>
    </source>
</evidence>
<evidence type="ECO:0000256" key="1">
    <source>
        <dbReference type="ARBA" id="ARBA00001958"/>
    </source>
</evidence>
<dbReference type="InterPro" id="IPR013785">
    <property type="entry name" value="Aldolase_TIM"/>
</dbReference>
<evidence type="ECO:0000256" key="10">
    <source>
        <dbReference type="ARBA" id="ARBA00023027"/>
    </source>
</evidence>
<evidence type="ECO:0000256" key="18">
    <source>
        <dbReference type="PROSITE-ProRule" id="PRU00703"/>
    </source>
</evidence>